<dbReference type="InterPro" id="IPR038883">
    <property type="entry name" value="AN11006-like"/>
</dbReference>
<accession>A0A9P9ITQ1</accession>
<organism evidence="1 2">
    <name type="scientific">Dendryphion nanum</name>
    <dbReference type="NCBI Taxonomy" id="256645"/>
    <lineage>
        <taxon>Eukaryota</taxon>
        <taxon>Fungi</taxon>
        <taxon>Dikarya</taxon>
        <taxon>Ascomycota</taxon>
        <taxon>Pezizomycotina</taxon>
        <taxon>Dothideomycetes</taxon>
        <taxon>Pleosporomycetidae</taxon>
        <taxon>Pleosporales</taxon>
        <taxon>Torulaceae</taxon>
        <taxon>Dendryphion</taxon>
    </lineage>
</organism>
<sequence>MLFPFFALPVEMRLLVYHELLVSDDRFVLTWRGPQKVQKQQKKIYIGILQASKLCSIEGLAVLYGENVFDFENIRQRPSIADPILSRIGTTNPTLIRCIVAEHSAADEELTRTDGLLYEDRPHLVHYLRFSLDAFNISLDQLRVFAISIIPFGYDSSTTDIMRMKAPDLLEGSQLTLARVAWLDRRNARLNEVVDDICTREKNLRKVDYFKDVHSKISFDWSTPFAGRHWIAYKKS</sequence>
<evidence type="ECO:0000313" key="2">
    <source>
        <dbReference type="Proteomes" id="UP000700596"/>
    </source>
</evidence>
<evidence type="ECO:0000313" key="1">
    <source>
        <dbReference type="EMBL" id="KAH7130594.1"/>
    </source>
</evidence>
<dbReference type="PANTHER" id="PTHR42085:SF7">
    <property type="entry name" value="F-BOX DOMAIN-CONTAINING PROTEIN"/>
    <property type="match status" value="1"/>
</dbReference>
<protein>
    <submittedName>
        <fullName evidence="1">Uncharacterized protein</fullName>
    </submittedName>
</protein>
<dbReference type="OrthoDB" id="62952at2759"/>
<reference evidence="1" key="1">
    <citation type="journal article" date="2021" name="Nat. Commun.">
        <title>Genetic determinants of endophytism in the Arabidopsis root mycobiome.</title>
        <authorList>
            <person name="Mesny F."/>
            <person name="Miyauchi S."/>
            <person name="Thiergart T."/>
            <person name="Pickel B."/>
            <person name="Atanasova L."/>
            <person name="Karlsson M."/>
            <person name="Huettel B."/>
            <person name="Barry K.W."/>
            <person name="Haridas S."/>
            <person name="Chen C."/>
            <person name="Bauer D."/>
            <person name="Andreopoulos W."/>
            <person name="Pangilinan J."/>
            <person name="LaButti K."/>
            <person name="Riley R."/>
            <person name="Lipzen A."/>
            <person name="Clum A."/>
            <person name="Drula E."/>
            <person name="Henrissat B."/>
            <person name="Kohler A."/>
            <person name="Grigoriev I.V."/>
            <person name="Martin F.M."/>
            <person name="Hacquard S."/>
        </authorList>
    </citation>
    <scope>NUCLEOTIDE SEQUENCE</scope>
    <source>
        <strain evidence="1">MPI-CAGE-CH-0243</strain>
    </source>
</reference>
<dbReference type="AlphaFoldDB" id="A0A9P9ITQ1"/>
<gene>
    <name evidence="1" type="ORF">B0J11DRAFT_523521</name>
</gene>
<dbReference type="PANTHER" id="PTHR42085">
    <property type="entry name" value="F-BOX DOMAIN-CONTAINING PROTEIN"/>
    <property type="match status" value="1"/>
</dbReference>
<comment type="caution">
    <text evidence="1">The sequence shown here is derived from an EMBL/GenBank/DDBJ whole genome shotgun (WGS) entry which is preliminary data.</text>
</comment>
<keyword evidence="2" id="KW-1185">Reference proteome</keyword>
<name>A0A9P9ITQ1_9PLEO</name>
<dbReference type="EMBL" id="JAGMWT010000004">
    <property type="protein sequence ID" value="KAH7130594.1"/>
    <property type="molecule type" value="Genomic_DNA"/>
</dbReference>
<proteinExistence type="predicted"/>
<dbReference type="Proteomes" id="UP000700596">
    <property type="component" value="Unassembled WGS sequence"/>
</dbReference>